<evidence type="ECO:0000259" key="4">
    <source>
        <dbReference type="SMART" id="SM00237"/>
    </source>
</evidence>
<feature type="domain" description="Calx-beta" evidence="4">
    <location>
        <begin position="450"/>
        <end position="554"/>
    </location>
</feature>
<feature type="domain" description="Calx-beta" evidence="4">
    <location>
        <begin position="688"/>
        <end position="796"/>
    </location>
</feature>
<gene>
    <name evidence="5" type="ORF">H6G48_09205</name>
</gene>
<dbReference type="SMART" id="SM00237">
    <property type="entry name" value="Calx_beta"/>
    <property type="match status" value="4"/>
</dbReference>
<accession>A0ABR8HQX2</accession>
<organism evidence="5 6">
    <name type="scientific">Microcystis flos-aquae FACHB-1344</name>
    <dbReference type="NCBI Taxonomy" id="2692899"/>
    <lineage>
        <taxon>Bacteria</taxon>
        <taxon>Bacillati</taxon>
        <taxon>Cyanobacteriota</taxon>
        <taxon>Cyanophyceae</taxon>
        <taxon>Oscillatoriophycideae</taxon>
        <taxon>Chroococcales</taxon>
        <taxon>Microcystaceae</taxon>
        <taxon>Microcystis</taxon>
    </lineage>
</organism>
<reference evidence="5 6" key="1">
    <citation type="journal article" date="2020" name="ISME J.">
        <title>Comparative genomics reveals insights into cyanobacterial evolution and habitat adaptation.</title>
        <authorList>
            <person name="Chen M.Y."/>
            <person name="Teng W.K."/>
            <person name="Zhao L."/>
            <person name="Hu C.X."/>
            <person name="Zhou Y.K."/>
            <person name="Han B.P."/>
            <person name="Song L.R."/>
            <person name="Shu W.S."/>
        </authorList>
    </citation>
    <scope>NUCLEOTIDE SEQUENCE [LARGE SCALE GENOMIC DNA]</scope>
    <source>
        <strain evidence="5 6">FACHB-1344</strain>
    </source>
</reference>
<dbReference type="NCBIfam" id="TIGR04534">
    <property type="entry name" value="ELWxxDGT_rpt"/>
    <property type="match status" value="7"/>
</dbReference>
<dbReference type="SUPFAM" id="SSF51120">
    <property type="entry name" value="beta-Roll"/>
    <property type="match status" value="1"/>
</dbReference>
<dbReference type="Pfam" id="PF03160">
    <property type="entry name" value="Calx-beta"/>
    <property type="match status" value="4"/>
</dbReference>
<dbReference type="InterPro" id="IPR030916">
    <property type="entry name" value="ELWxxDGT_rpt"/>
</dbReference>
<protein>
    <submittedName>
        <fullName evidence="5">Hyalin</fullName>
    </submittedName>
</protein>
<dbReference type="RefSeq" id="WP_190721210.1">
    <property type="nucleotide sequence ID" value="NZ_JACJSW010000112.1"/>
</dbReference>
<evidence type="ECO:0000313" key="5">
    <source>
        <dbReference type="EMBL" id="MBD2621839.1"/>
    </source>
</evidence>
<keyword evidence="1" id="KW-0732">Signal</keyword>
<evidence type="ECO:0000256" key="3">
    <source>
        <dbReference type="ARBA" id="ARBA00022837"/>
    </source>
</evidence>
<dbReference type="SUPFAM" id="SSF141072">
    <property type="entry name" value="CalX-like"/>
    <property type="match status" value="4"/>
</dbReference>
<dbReference type="InterPro" id="IPR048165">
    <property type="entry name" value="Bluetail_dom"/>
</dbReference>
<keyword evidence="3" id="KW-0106">Calcium</keyword>
<dbReference type="NCBIfam" id="NF041519">
    <property type="entry name" value="bluetail"/>
    <property type="match status" value="1"/>
</dbReference>
<dbReference type="Pfam" id="PF00353">
    <property type="entry name" value="HemolysinCabind"/>
    <property type="match status" value="1"/>
</dbReference>
<dbReference type="InterPro" id="IPR026919">
    <property type="entry name" value="ADGRV1"/>
</dbReference>
<proteinExistence type="predicted"/>
<dbReference type="InterPro" id="IPR003644">
    <property type="entry name" value="Calx_beta"/>
</dbReference>
<dbReference type="Gene3D" id="2.150.10.10">
    <property type="entry name" value="Serralysin-like metalloprotease, C-terminal"/>
    <property type="match status" value="1"/>
</dbReference>
<dbReference type="InterPro" id="IPR011049">
    <property type="entry name" value="Serralysin-like_metalloprot_C"/>
</dbReference>
<name>A0ABR8HQX2_9CHRO</name>
<feature type="domain" description="Calx-beta" evidence="4">
    <location>
        <begin position="567"/>
        <end position="675"/>
    </location>
</feature>
<evidence type="ECO:0000256" key="2">
    <source>
        <dbReference type="ARBA" id="ARBA00022737"/>
    </source>
</evidence>
<evidence type="ECO:0000256" key="1">
    <source>
        <dbReference type="ARBA" id="ARBA00022729"/>
    </source>
</evidence>
<keyword evidence="2" id="KW-0677">Repeat</keyword>
<dbReference type="Gene3D" id="2.60.40.2030">
    <property type="match status" value="4"/>
</dbReference>
<dbReference type="InterPro" id="IPR038081">
    <property type="entry name" value="CalX-like_sf"/>
</dbReference>
<dbReference type="InterPro" id="IPR011047">
    <property type="entry name" value="Quinoprotein_ADH-like_sf"/>
</dbReference>
<keyword evidence="6" id="KW-1185">Reference proteome</keyword>
<dbReference type="EMBL" id="JACJSW010000112">
    <property type="protein sequence ID" value="MBD2621839.1"/>
    <property type="molecule type" value="Genomic_DNA"/>
</dbReference>
<dbReference type="Proteomes" id="UP000636187">
    <property type="component" value="Unassembled WGS sequence"/>
</dbReference>
<dbReference type="InterPro" id="IPR001343">
    <property type="entry name" value="Hemolysn_Ca-bd"/>
</dbReference>
<dbReference type="PANTHER" id="PTHR46682">
    <property type="entry name" value="ADHESION G-PROTEIN COUPLED RECEPTOR V1"/>
    <property type="match status" value="1"/>
</dbReference>
<sequence length="1176" mass="119883">MSTPFLVKDIDPGSSGSFPGYLTALGNTLYFRAFDGVNGEELWRSDGTAAGTVLVKDIRPSSSSSYPSNLTPVGNTLFFSANDGGYESMGYGGGHSTELWKSDGTAAGTVLVKDINPGGDYMVPFGSFPENLTAVGNTLFFTANDNVNGRELWKSDGTEAGTVLVKDIRPGSYGSHSYSSSPYNLTAVGNTLFFTAFDDVNGRELWKSNGTAAGTVLVRDIRAGSFGSYPSNLTALGNTLFFTAFDGVNGWELWRSDGTAAGTVLVKDIRPGSYTSSDPENLTAVGNTLFFTANDGVNGTELWKSDGTAAGTVLVRDIRAGSSSSNPENLTAVGNTLFFTAFDGVNGWELWRSDGTAAGTVLVKDIRPGSYTSSDPENLTAVGNTLFFTAFDDVNGTELWKSDGTAAGTVLVADIIPGASGYGPSSLKVVGNTLFFTANNGVNGQELWALNVGGPTVPTLAIAATNANQTEGNSGSKAFTFTVTRSVNTTGTNNVSWAVTGSGTNPANATDFVGGVLPSGTLSFATGETSKVITVDVQGDTTVELNENFTVTLSNATNGATITTATATGTIENDDVAIPILTIAATSSSQTEGNSGSKAFTFTVTRAVNTTGSNNVNWAVTGTGTNPANATDFVGGLLPSGVVSFAPGETSKVITVDVQGDTTVELNENFTVTLSNATNGATITTATATGTIQNDDVAIPTLAIAATNANQTEGNSGSKAFTFTVTRADNTTGSNNVNWAVTGSGSNPANATDFVGGVLPSGTLSFATGETSKVITVDVQGDTTVELNENFTVTLSNATNGATITTATATGTIQNDDVAIPTLAIAATNANQTEGNSGSKAFTFTVTRSVNTTGTNNVNWAVTGSGTNPANATDFVGSVLPSGTLSFAAGETSKVITVNVQGDTTVEPNENFTVTLSNATNGATITTATATGTINNDDFIGTSGPDTLVGTSGADAMTGLAGNDTYTVNDAGDLVIEALNQGTDTVQASIFYTLPDNVENLLLTGTGNLNGTGNGLNNQITGNSGNNNLNGAAGVDTLTGGVGTDIFIFQFGQSTAAALDRVTDFAIGTDKIDLLSQAGGAINAPVAFTRATDSTTTNINTIVTNVFTDANGATAGNQALGINSAVLVRDNSSSTYLIINDGTLGFQSANDLVINLTGLTGTLPALGTIAVNSFFV</sequence>
<comment type="caution">
    <text evidence="5">The sequence shown here is derived from an EMBL/GenBank/DDBJ whole genome shotgun (WGS) entry which is preliminary data.</text>
</comment>
<feature type="domain" description="Calx-beta" evidence="4">
    <location>
        <begin position="809"/>
        <end position="917"/>
    </location>
</feature>
<dbReference type="PANTHER" id="PTHR46682:SF1">
    <property type="entry name" value="ADHESION G-PROTEIN COUPLED RECEPTOR V1"/>
    <property type="match status" value="1"/>
</dbReference>
<evidence type="ECO:0000313" key="6">
    <source>
        <dbReference type="Proteomes" id="UP000636187"/>
    </source>
</evidence>
<dbReference type="SUPFAM" id="SSF50998">
    <property type="entry name" value="Quinoprotein alcohol dehydrogenase-like"/>
    <property type="match status" value="1"/>
</dbReference>